<evidence type="ECO:0000313" key="2">
    <source>
        <dbReference type="EMBL" id="KQK17214.1"/>
    </source>
</evidence>
<dbReference type="OrthoDB" id="1932658at2759"/>
<dbReference type="Proteomes" id="UP000008810">
    <property type="component" value="Chromosome 1"/>
</dbReference>
<reference evidence="2" key="2">
    <citation type="submission" date="2017-06" db="EMBL/GenBank/DDBJ databases">
        <title>WGS assembly of Brachypodium distachyon.</title>
        <authorList>
            <consortium name="The International Brachypodium Initiative"/>
            <person name="Lucas S."/>
            <person name="Harmon-Smith M."/>
            <person name="Lail K."/>
            <person name="Tice H."/>
            <person name="Grimwood J."/>
            <person name="Bruce D."/>
            <person name="Barry K."/>
            <person name="Shu S."/>
            <person name="Lindquist E."/>
            <person name="Wang M."/>
            <person name="Pitluck S."/>
            <person name="Vogel J.P."/>
            <person name="Garvin D.F."/>
            <person name="Mockler T.C."/>
            <person name="Schmutz J."/>
            <person name="Rokhsar D."/>
            <person name="Bevan M.W."/>
        </authorList>
    </citation>
    <scope>NUCLEOTIDE SEQUENCE</scope>
    <source>
        <strain evidence="2">Bd21</strain>
    </source>
</reference>
<dbReference type="HOGENOM" id="CLU_584490_0_0_1"/>
<dbReference type="PANTHER" id="PTHR36386:SF1">
    <property type="entry name" value="OS06G0683900 PROTEIN"/>
    <property type="match status" value="1"/>
</dbReference>
<dbReference type="OMA" id="WHAHSPA"/>
<reference evidence="3" key="3">
    <citation type="submission" date="2018-08" db="UniProtKB">
        <authorList>
            <consortium name="EnsemblPlants"/>
        </authorList>
    </citation>
    <scope>IDENTIFICATION</scope>
    <source>
        <strain evidence="3">cv. Bd21</strain>
    </source>
</reference>
<organism evidence="3">
    <name type="scientific">Brachypodium distachyon</name>
    <name type="common">Purple false brome</name>
    <name type="synonym">Trachynia distachya</name>
    <dbReference type="NCBI Taxonomy" id="15368"/>
    <lineage>
        <taxon>Eukaryota</taxon>
        <taxon>Viridiplantae</taxon>
        <taxon>Streptophyta</taxon>
        <taxon>Embryophyta</taxon>
        <taxon>Tracheophyta</taxon>
        <taxon>Spermatophyta</taxon>
        <taxon>Magnoliopsida</taxon>
        <taxon>Liliopsida</taxon>
        <taxon>Poales</taxon>
        <taxon>Poaceae</taxon>
        <taxon>BOP clade</taxon>
        <taxon>Pooideae</taxon>
        <taxon>Stipodae</taxon>
        <taxon>Brachypodieae</taxon>
        <taxon>Brachypodium</taxon>
    </lineage>
</organism>
<feature type="region of interest" description="Disordered" evidence="1">
    <location>
        <begin position="333"/>
        <end position="380"/>
    </location>
</feature>
<dbReference type="EnsemblPlants" id="KQK17214">
    <property type="protein sequence ID" value="KQK17214"/>
    <property type="gene ID" value="BRADI_1g33080v3"/>
</dbReference>
<protein>
    <submittedName>
        <fullName evidence="2 3">Uncharacterized protein</fullName>
    </submittedName>
</protein>
<dbReference type="GeneID" id="100822206"/>
<dbReference type="KEGG" id="bdi:100822206"/>
<feature type="compositionally biased region" description="Basic and acidic residues" evidence="1">
    <location>
        <begin position="38"/>
        <end position="49"/>
    </location>
</feature>
<dbReference type="AlphaFoldDB" id="I1GWB1"/>
<dbReference type="PANTHER" id="PTHR36386">
    <property type="entry name" value="OS06G0683900 PROTEIN"/>
    <property type="match status" value="1"/>
</dbReference>
<feature type="compositionally biased region" description="Low complexity" evidence="1">
    <location>
        <begin position="163"/>
        <end position="178"/>
    </location>
</feature>
<keyword evidence="4" id="KW-1185">Reference proteome</keyword>
<feature type="compositionally biased region" description="Low complexity" evidence="1">
    <location>
        <begin position="262"/>
        <end position="275"/>
    </location>
</feature>
<dbReference type="eggNOG" id="ENOG502QW80">
    <property type="taxonomic scope" value="Eukaryota"/>
</dbReference>
<dbReference type="Gramene" id="KQK17214">
    <property type="protein sequence ID" value="KQK17214"/>
    <property type="gene ID" value="BRADI_1g33080v3"/>
</dbReference>
<dbReference type="RefSeq" id="XP_003563437.1">
    <property type="nucleotide sequence ID" value="XM_003563389.4"/>
</dbReference>
<feature type="compositionally biased region" description="Polar residues" evidence="1">
    <location>
        <begin position="235"/>
        <end position="252"/>
    </location>
</feature>
<feature type="region of interest" description="Disordered" evidence="1">
    <location>
        <begin position="229"/>
        <end position="294"/>
    </location>
</feature>
<evidence type="ECO:0000313" key="3">
    <source>
        <dbReference type="EnsemblPlants" id="KQK17214"/>
    </source>
</evidence>
<feature type="region of interest" description="Disordered" evidence="1">
    <location>
        <begin position="163"/>
        <end position="193"/>
    </location>
</feature>
<reference evidence="2 3" key="1">
    <citation type="journal article" date="2010" name="Nature">
        <title>Genome sequencing and analysis of the model grass Brachypodium distachyon.</title>
        <authorList>
            <consortium name="International Brachypodium Initiative"/>
        </authorList>
    </citation>
    <scope>NUCLEOTIDE SEQUENCE [LARGE SCALE GENOMIC DNA]</scope>
    <source>
        <strain evidence="2">Bd21</strain>
        <strain evidence="3">cv. Bd21</strain>
    </source>
</reference>
<name>I1GWB1_BRADI</name>
<gene>
    <name evidence="3" type="primary">LOC100822206</name>
    <name evidence="2" type="ORF">BRADI_1g33080v3</name>
</gene>
<evidence type="ECO:0000313" key="4">
    <source>
        <dbReference type="Proteomes" id="UP000008810"/>
    </source>
</evidence>
<feature type="region of interest" description="Disordered" evidence="1">
    <location>
        <begin position="19"/>
        <end position="57"/>
    </location>
</feature>
<accession>I1GWB1</accession>
<proteinExistence type="predicted"/>
<dbReference type="EMBL" id="CM000880">
    <property type="protein sequence ID" value="KQK17214.1"/>
    <property type="molecule type" value="Genomic_DNA"/>
</dbReference>
<evidence type="ECO:0000256" key="1">
    <source>
        <dbReference type="SAM" id="MobiDB-lite"/>
    </source>
</evidence>
<feature type="compositionally biased region" description="Low complexity" evidence="1">
    <location>
        <begin position="19"/>
        <end position="29"/>
    </location>
</feature>
<sequence length="456" mass="48834">MEEDPLIPLVHVWNNAAFDDSSSSSSANAWLAHATPVRRGEKENRRPEREEEDDDVEAEIGNIEAEILRLSSRLHHLRTSRGLDSETFKRDAAATKLRPRPRARGLSLGPLDAASAAANPNLLPQKQSPVAAQKLKPTKQFPAATRGRGLSLGPLDIAAANPRVPAAQQQQQKQGPAASRILKPIKEPPMQRRRGVSLGPLEIQQGVSSKPAAAAAGRVKPFSNKLNAIREEGQSSRQSTVPTKLWPSSNAKPTLDSKQGVPASKAKARSASMSPRSKRQSIAKGRGMAAFGPPKMVDELTPKGGMNHISNTSTCKRPSGGSKVRVVPSRYSLMPGASLGLGTQEKRRKDSLTGSTGDASQREEIRTMPAEPCNDELSPESIDKVAELLPRIRTMPPPDETPRDSGCAKRVADLAGKRSFFTAAAGGGDSVLSYQARVLEVEAPEEAAAEALSNEQ</sequence>